<name>A0A6A5VIQ0_9PLEO</name>
<dbReference type="AlphaFoldDB" id="A0A6A5VIQ0"/>
<proteinExistence type="predicted"/>
<dbReference type="Proteomes" id="UP000800036">
    <property type="component" value="Unassembled WGS sequence"/>
</dbReference>
<gene>
    <name evidence="1" type="ORF">BU23DRAFT_453675</name>
</gene>
<organism evidence="1 2">
    <name type="scientific">Bimuria novae-zelandiae CBS 107.79</name>
    <dbReference type="NCBI Taxonomy" id="1447943"/>
    <lineage>
        <taxon>Eukaryota</taxon>
        <taxon>Fungi</taxon>
        <taxon>Dikarya</taxon>
        <taxon>Ascomycota</taxon>
        <taxon>Pezizomycotina</taxon>
        <taxon>Dothideomycetes</taxon>
        <taxon>Pleosporomycetidae</taxon>
        <taxon>Pleosporales</taxon>
        <taxon>Massarineae</taxon>
        <taxon>Didymosphaeriaceae</taxon>
        <taxon>Bimuria</taxon>
    </lineage>
</organism>
<evidence type="ECO:0000313" key="1">
    <source>
        <dbReference type="EMBL" id="KAF1977104.1"/>
    </source>
</evidence>
<dbReference type="OrthoDB" id="5428038at2759"/>
<reference evidence="1" key="1">
    <citation type="journal article" date="2020" name="Stud. Mycol.">
        <title>101 Dothideomycetes genomes: a test case for predicting lifestyles and emergence of pathogens.</title>
        <authorList>
            <person name="Haridas S."/>
            <person name="Albert R."/>
            <person name="Binder M."/>
            <person name="Bloem J."/>
            <person name="Labutti K."/>
            <person name="Salamov A."/>
            <person name="Andreopoulos B."/>
            <person name="Baker S."/>
            <person name="Barry K."/>
            <person name="Bills G."/>
            <person name="Bluhm B."/>
            <person name="Cannon C."/>
            <person name="Castanera R."/>
            <person name="Culley D."/>
            <person name="Daum C."/>
            <person name="Ezra D."/>
            <person name="Gonzalez J."/>
            <person name="Henrissat B."/>
            <person name="Kuo A."/>
            <person name="Liang C."/>
            <person name="Lipzen A."/>
            <person name="Lutzoni F."/>
            <person name="Magnuson J."/>
            <person name="Mondo S."/>
            <person name="Nolan M."/>
            <person name="Ohm R."/>
            <person name="Pangilinan J."/>
            <person name="Park H.-J."/>
            <person name="Ramirez L."/>
            <person name="Alfaro M."/>
            <person name="Sun H."/>
            <person name="Tritt A."/>
            <person name="Yoshinaga Y."/>
            <person name="Zwiers L.-H."/>
            <person name="Turgeon B."/>
            <person name="Goodwin S."/>
            <person name="Spatafora J."/>
            <person name="Crous P."/>
            <person name="Grigoriev I."/>
        </authorList>
    </citation>
    <scope>NUCLEOTIDE SEQUENCE</scope>
    <source>
        <strain evidence="1">CBS 107.79</strain>
    </source>
</reference>
<sequence length="294" mass="33833">MLARLMSDLTARSLPNHGVLELLIPYVEGHKSFHSISNLLERLVTNKTKLSSTTFLESYTDLLLEEISTESEITRLGYNLASFNRLLNAQLALGVADVHTKARFEAIRSHRLFCHILARANDASVVPLAYRNLTANIPKEVQADLVHQFAFQYATDRTRSIQQNWRSIRYLYFYLRIHDMAIRPLFTRTVVSVCITRPLAEKRFVAQKKAVWVCRLVAEVEGEAAARHVEQYFWAWRGDLILQARRELVRLGVYDLARVTTMERLKLLTVVPKRTPECEEDVDTHGHGLAEDRC</sequence>
<protein>
    <submittedName>
        <fullName evidence="1">Uncharacterized protein</fullName>
    </submittedName>
</protein>
<dbReference type="EMBL" id="ML976664">
    <property type="protein sequence ID" value="KAF1977104.1"/>
    <property type="molecule type" value="Genomic_DNA"/>
</dbReference>
<accession>A0A6A5VIQ0</accession>
<evidence type="ECO:0000313" key="2">
    <source>
        <dbReference type="Proteomes" id="UP000800036"/>
    </source>
</evidence>
<keyword evidence="2" id="KW-1185">Reference proteome</keyword>